<dbReference type="Gene3D" id="3.50.50.60">
    <property type="entry name" value="FAD/NAD(P)-binding domain"/>
    <property type="match status" value="2"/>
</dbReference>
<evidence type="ECO:0000313" key="8">
    <source>
        <dbReference type="EMBL" id="SLK12786.1"/>
    </source>
</evidence>
<evidence type="ECO:0000256" key="3">
    <source>
        <dbReference type="ARBA" id="ARBA00022630"/>
    </source>
</evidence>
<dbReference type="SUPFAM" id="SSF54373">
    <property type="entry name" value="FAD-linked reductases, C-terminal domain"/>
    <property type="match status" value="1"/>
</dbReference>
<evidence type="ECO:0000259" key="7">
    <source>
        <dbReference type="Pfam" id="PF05199"/>
    </source>
</evidence>
<dbReference type="InterPro" id="IPR007867">
    <property type="entry name" value="GMC_OxRtase_C"/>
</dbReference>
<keyword evidence="9" id="KW-1185">Reference proteome</keyword>
<organism evidence="8 9">
    <name type="scientific">Novosphingobium mathurense</name>
    <dbReference type="NCBI Taxonomy" id="428990"/>
    <lineage>
        <taxon>Bacteria</taxon>
        <taxon>Pseudomonadati</taxon>
        <taxon>Pseudomonadota</taxon>
        <taxon>Alphaproteobacteria</taxon>
        <taxon>Sphingomonadales</taxon>
        <taxon>Sphingomonadaceae</taxon>
        <taxon>Novosphingobium</taxon>
    </lineage>
</organism>
<protein>
    <submittedName>
        <fullName evidence="8">Choline dehydrogenase</fullName>
    </submittedName>
</protein>
<sequence>MSEFDAIVVGSGITGGWAAKELTERGLKVLMIERGPDVKHGEYEKEWIEPWNLPFRGYGDPDLLRRTKKIQSAARLNEWNMDYFVDDELEVYDTPTESNFQWIRGYQTGGRSLVWGRQTYRMAASYFEANRQDGHGVDWPIRYEDIAPWYDYVEEFIGVNGSKENLATAPDGQFQPAMGFNAGEQKLADAIKAQYPDRRLIPGRGANLTKGIGSRAQCQYRNWCSRGCSFGAYFSTQSSTLPAAMATNRLTLLNDSIVERIDYDQARMRATGVRVINARTGEKSAHTARIIFLCAGSVNSVSVLLRSTSEKMPQGLGNSSDKLGRYFMDHAYRVGATTTIPGIDNQMYIGRKPNQVCIPRFVNLGDEKTDFLRGYSYSGYAKRLNWSRGGMASGIGEGLKQDIRKPGPWQINLQAAIETLPRESNRITLNTARSDRHGLPLTRIDLRYSENERKAAKHAHAELLKMFALLGGEITQSNTELAPPGTSIHEMGGACMGHDPRLSVTNAHNQLHDAPNIFVTDGSAMCSTGDRNPSLTYMALTVRAAASAVSMLKNGKL</sequence>
<keyword evidence="5" id="KW-0560">Oxidoreductase</keyword>
<evidence type="ECO:0000256" key="2">
    <source>
        <dbReference type="ARBA" id="ARBA00010790"/>
    </source>
</evidence>
<dbReference type="AlphaFoldDB" id="A0A1U6IXQ5"/>
<evidence type="ECO:0000256" key="1">
    <source>
        <dbReference type="ARBA" id="ARBA00001974"/>
    </source>
</evidence>
<dbReference type="RefSeq" id="WP_079732099.1">
    <property type="nucleotide sequence ID" value="NZ_FVZE01000022.1"/>
</dbReference>
<dbReference type="InterPro" id="IPR051473">
    <property type="entry name" value="P2Ox-like"/>
</dbReference>
<dbReference type="InterPro" id="IPR036188">
    <property type="entry name" value="FAD/NAD-bd_sf"/>
</dbReference>
<reference evidence="9" key="1">
    <citation type="submission" date="2017-02" db="EMBL/GenBank/DDBJ databases">
        <authorList>
            <person name="Varghese N."/>
            <person name="Submissions S."/>
        </authorList>
    </citation>
    <scope>NUCLEOTIDE SEQUENCE [LARGE SCALE GENOMIC DNA]</scope>
    <source>
        <strain evidence="9">SM117</strain>
    </source>
</reference>
<evidence type="ECO:0000259" key="6">
    <source>
        <dbReference type="Pfam" id="PF00732"/>
    </source>
</evidence>
<name>A0A1U6IXQ5_9SPHN</name>
<dbReference type="SUPFAM" id="SSF51905">
    <property type="entry name" value="FAD/NAD(P)-binding domain"/>
    <property type="match status" value="1"/>
</dbReference>
<feature type="domain" description="Glucose-methanol-choline oxidoreductase N-terminal" evidence="6">
    <location>
        <begin position="217"/>
        <end position="330"/>
    </location>
</feature>
<keyword evidence="4" id="KW-0274">FAD</keyword>
<dbReference type="STRING" id="428990.SAMN06295987_1223"/>
<dbReference type="GO" id="GO:0016614">
    <property type="term" value="F:oxidoreductase activity, acting on CH-OH group of donors"/>
    <property type="evidence" value="ECO:0007669"/>
    <property type="project" value="InterPro"/>
</dbReference>
<dbReference type="GO" id="GO:0050660">
    <property type="term" value="F:flavin adenine dinucleotide binding"/>
    <property type="evidence" value="ECO:0007669"/>
    <property type="project" value="InterPro"/>
</dbReference>
<comment type="similarity">
    <text evidence="2">Belongs to the GMC oxidoreductase family.</text>
</comment>
<dbReference type="Proteomes" id="UP000190989">
    <property type="component" value="Unassembled WGS sequence"/>
</dbReference>
<dbReference type="InterPro" id="IPR000172">
    <property type="entry name" value="GMC_OxRdtase_N"/>
</dbReference>
<evidence type="ECO:0000256" key="4">
    <source>
        <dbReference type="ARBA" id="ARBA00022827"/>
    </source>
</evidence>
<dbReference type="Pfam" id="PF00732">
    <property type="entry name" value="GMC_oxred_N"/>
    <property type="match status" value="1"/>
</dbReference>
<gene>
    <name evidence="8" type="ORF">SAMN06295987_1223</name>
</gene>
<dbReference type="Pfam" id="PF05199">
    <property type="entry name" value="GMC_oxred_C"/>
    <property type="match status" value="1"/>
</dbReference>
<evidence type="ECO:0000313" key="9">
    <source>
        <dbReference type="Proteomes" id="UP000190989"/>
    </source>
</evidence>
<comment type="cofactor">
    <cofactor evidence="1">
        <name>FAD</name>
        <dbReference type="ChEBI" id="CHEBI:57692"/>
    </cofactor>
</comment>
<dbReference type="Pfam" id="PF13450">
    <property type="entry name" value="NAD_binding_8"/>
    <property type="match status" value="1"/>
</dbReference>
<keyword evidence="3" id="KW-0285">Flavoprotein</keyword>
<proteinExistence type="inferred from homology"/>
<accession>A0A1U6IXQ5</accession>
<dbReference type="PANTHER" id="PTHR42784">
    <property type="entry name" value="PYRANOSE 2-OXIDASE"/>
    <property type="match status" value="1"/>
</dbReference>
<evidence type="ECO:0000256" key="5">
    <source>
        <dbReference type="ARBA" id="ARBA00023002"/>
    </source>
</evidence>
<dbReference type="PANTHER" id="PTHR42784:SF1">
    <property type="entry name" value="PYRANOSE 2-OXIDASE"/>
    <property type="match status" value="1"/>
</dbReference>
<dbReference type="EMBL" id="FVZE01000022">
    <property type="protein sequence ID" value="SLK12786.1"/>
    <property type="molecule type" value="Genomic_DNA"/>
</dbReference>
<feature type="domain" description="Glucose-methanol-choline oxidoreductase C-terminal" evidence="7">
    <location>
        <begin position="421"/>
        <end position="540"/>
    </location>
</feature>